<reference evidence="1" key="2">
    <citation type="submission" date="2021-04" db="EMBL/GenBank/DDBJ databases">
        <authorList>
            <person name="Gilroy R."/>
        </authorList>
    </citation>
    <scope>NUCLEOTIDE SEQUENCE</scope>
    <source>
        <strain evidence="1">1719</strain>
    </source>
</reference>
<dbReference type="AlphaFoldDB" id="A0A9D1W6F6"/>
<comment type="caution">
    <text evidence="1">The sequence shown here is derived from an EMBL/GenBank/DDBJ whole genome shotgun (WGS) entry which is preliminary data.</text>
</comment>
<protein>
    <recommendedName>
        <fullName evidence="3">Outer membrane protein transport protein (OMPP1/FadL/TodX)</fullName>
    </recommendedName>
</protein>
<evidence type="ECO:0008006" key="3">
    <source>
        <dbReference type="Google" id="ProtNLM"/>
    </source>
</evidence>
<dbReference type="SUPFAM" id="SSF56935">
    <property type="entry name" value="Porins"/>
    <property type="match status" value="1"/>
</dbReference>
<dbReference type="Proteomes" id="UP000824156">
    <property type="component" value="Unassembled WGS sequence"/>
</dbReference>
<proteinExistence type="predicted"/>
<sequence>MNYNKAWLMAVVLLFLGIQAKGQYANDIINFSQERKWGTARFQAMGNAQTALGGDISAASANPAGLGFFSSSDLSLTFNYLNNANKASFLGNSQTTNKGRFAIDQAGIVLHMPTYKQHGRTDQGWLNFNVGLNYSRSYDFTNEQVYQGMNGENSIVNSYVDFMDYNSGDLVDDLYGAYLADERGDGQGYYPVVRDKGDKLQNHTLTEKGFRSSTDLAFGANYSNKFYIGGSLSMVSIQYEKNSSFAELDGRTKSRQEILNNNSGSELADPNSDNYFVDKYYDLYDELQQKVDASGYNFSLGMIYKPASDWNIGVNFTSPTWLTVMDDSYEIRDVYYYDNAQDNDASLYSENNYEYPFEYDARTPLRVGIGVAKFFSGGLISADIDYIDYSSAKFRTLHNDFSFEDDNNQEIKSTYKNAINARIGGEILLTPVFSARAGFNYMGNPYKYSDQTNIQGSLGLGARISNNLYADLSLLHGAYSYKENPYVIDEGYWGSSSPIADISRQQTSAVLTLGVKF</sequence>
<dbReference type="EMBL" id="DXEZ01000013">
    <property type="protein sequence ID" value="HIX53489.1"/>
    <property type="molecule type" value="Genomic_DNA"/>
</dbReference>
<evidence type="ECO:0000313" key="1">
    <source>
        <dbReference type="EMBL" id="HIX53489.1"/>
    </source>
</evidence>
<organism evidence="1 2">
    <name type="scientific">Candidatus Sphingobacterium stercoripullorum</name>
    <dbReference type="NCBI Taxonomy" id="2838759"/>
    <lineage>
        <taxon>Bacteria</taxon>
        <taxon>Pseudomonadati</taxon>
        <taxon>Bacteroidota</taxon>
        <taxon>Sphingobacteriia</taxon>
        <taxon>Sphingobacteriales</taxon>
        <taxon>Sphingobacteriaceae</taxon>
        <taxon>Sphingobacterium</taxon>
    </lineage>
</organism>
<name>A0A9D1W6F6_9SPHI</name>
<accession>A0A9D1W6F6</accession>
<evidence type="ECO:0000313" key="2">
    <source>
        <dbReference type="Proteomes" id="UP000824156"/>
    </source>
</evidence>
<dbReference type="Gene3D" id="2.40.160.60">
    <property type="entry name" value="Outer membrane protein transport protein (OMPP1/FadL/TodX)"/>
    <property type="match status" value="1"/>
</dbReference>
<reference evidence="1" key="1">
    <citation type="journal article" date="2021" name="PeerJ">
        <title>Extensive microbial diversity within the chicken gut microbiome revealed by metagenomics and culture.</title>
        <authorList>
            <person name="Gilroy R."/>
            <person name="Ravi A."/>
            <person name="Getino M."/>
            <person name="Pursley I."/>
            <person name="Horton D.L."/>
            <person name="Alikhan N.F."/>
            <person name="Baker D."/>
            <person name="Gharbi K."/>
            <person name="Hall N."/>
            <person name="Watson M."/>
            <person name="Adriaenssens E.M."/>
            <person name="Foster-Nyarko E."/>
            <person name="Jarju S."/>
            <person name="Secka A."/>
            <person name="Antonio M."/>
            <person name="Oren A."/>
            <person name="Chaudhuri R.R."/>
            <person name="La Ragione R."/>
            <person name="Hildebrand F."/>
            <person name="Pallen M.J."/>
        </authorList>
    </citation>
    <scope>NUCLEOTIDE SEQUENCE</scope>
    <source>
        <strain evidence="1">1719</strain>
    </source>
</reference>
<gene>
    <name evidence="1" type="ORF">H9853_00555</name>
</gene>